<keyword evidence="6" id="KW-0812">Transmembrane</keyword>
<evidence type="ECO:0000259" key="7">
    <source>
        <dbReference type="Pfam" id="PF03755"/>
    </source>
</evidence>
<dbReference type="PANTHER" id="PTHR30636">
    <property type="entry name" value="UPF0701 PROTEIN YICC"/>
    <property type="match status" value="1"/>
</dbReference>
<keyword evidence="6" id="KW-0472">Membrane</keyword>
<feature type="transmembrane region" description="Helical" evidence="6">
    <location>
        <begin position="16"/>
        <end position="36"/>
    </location>
</feature>
<proteinExistence type="inferred from homology"/>
<keyword evidence="10" id="KW-1185">Reference proteome</keyword>
<dbReference type="InterPro" id="IPR013527">
    <property type="entry name" value="YicC-like_N"/>
</dbReference>
<protein>
    <recommendedName>
        <fullName evidence="11">YicC family protein</fullName>
    </recommendedName>
</protein>
<dbReference type="GO" id="GO:0004521">
    <property type="term" value="F:RNA endonuclease activity"/>
    <property type="evidence" value="ECO:0007669"/>
    <property type="project" value="InterPro"/>
</dbReference>
<comment type="similarity">
    <text evidence="5">Belongs to the YicC/YloC family.</text>
</comment>
<keyword evidence="3" id="KW-0255">Endonuclease</keyword>
<evidence type="ECO:0000259" key="8">
    <source>
        <dbReference type="Pfam" id="PF08340"/>
    </source>
</evidence>
<dbReference type="InterPro" id="IPR005229">
    <property type="entry name" value="YicC/YloC-like"/>
</dbReference>
<gene>
    <name evidence="9" type="ORF">CLCHR_07510</name>
</gene>
<accession>A0A1V4J086</accession>
<feature type="domain" description="Endoribonuclease YicC-like C-terminal" evidence="8">
    <location>
        <begin position="208"/>
        <end position="327"/>
    </location>
</feature>
<comment type="caution">
    <text evidence="9">The sequence shown here is derived from an EMBL/GenBank/DDBJ whole genome shotgun (WGS) entry which is preliminary data.</text>
</comment>
<dbReference type="STRING" id="225345.CLCHR_07510"/>
<dbReference type="AlphaFoldDB" id="A0A1V4J086"/>
<evidence type="ECO:0000256" key="5">
    <source>
        <dbReference type="ARBA" id="ARBA00035648"/>
    </source>
</evidence>
<reference evidence="9 10" key="1">
    <citation type="submission" date="2017-03" db="EMBL/GenBank/DDBJ databases">
        <title>Genome sequence of Clostridium chromiireducens DSM 23318.</title>
        <authorList>
            <person name="Poehlein A."/>
            <person name="Daniel R."/>
        </authorList>
    </citation>
    <scope>NUCLEOTIDE SEQUENCE [LARGE SCALE GENOMIC DNA]</scope>
    <source>
        <strain evidence="9 10">DSM 23318</strain>
    </source>
</reference>
<dbReference type="PANTHER" id="PTHR30636:SF3">
    <property type="entry name" value="UPF0701 PROTEIN YICC"/>
    <property type="match status" value="1"/>
</dbReference>
<comment type="cofactor">
    <cofactor evidence="1">
        <name>a divalent metal cation</name>
        <dbReference type="ChEBI" id="CHEBI:60240"/>
    </cofactor>
</comment>
<dbReference type="Proteomes" id="UP000191056">
    <property type="component" value="Unassembled WGS sequence"/>
</dbReference>
<evidence type="ECO:0000313" key="9">
    <source>
        <dbReference type="EMBL" id="OPJ65559.1"/>
    </source>
</evidence>
<keyword evidence="6" id="KW-1133">Transmembrane helix</keyword>
<keyword evidence="4" id="KW-0378">Hydrolase</keyword>
<organism evidence="9 10">
    <name type="scientific">Clostridium chromiireducens</name>
    <dbReference type="NCBI Taxonomy" id="225345"/>
    <lineage>
        <taxon>Bacteria</taxon>
        <taxon>Bacillati</taxon>
        <taxon>Bacillota</taxon>
        <taxon>Clostridia</taxon>
        <taxon>Eubacteriales</taxon>
        <taxon>Clostridiaceae</taxon>
        <taxon>Clostridium</taxon>
    </lineage>
</organism>
<evidence type="ECO:0000313" key="10">
    <source>
        <dbReference type="Proteomes" id="UP000191056"/>
    </source>
</evidence>
<feature type="domain" description="Endoribonuclease YicC-like N-terminal" evidence="7">
    <location>
        <begin position="36"/>
        <end position="191"/>
    </location>
</feature>
<dbReference type="Pfam" id="PF03755">
    <property type="entry name" value="YicC-like_N"/>
    <property type="match status" value="1"/>
</dbReference>
<evidence type="ECO:0000256" key="6">
    <source>
        <dbReference type="SAM" id="Phobius"/>
    </source>
</evidence>
<evidence type="ECO:0000256" key="4">
    <source>
        <dbReference type="ARBA" id="ARBA00022801"/>
    </source>
</evidence>
<evidence type="ECO:0000256" key="3">
    <source>
        <dbReference type="ARBA" id="ARBA00022759"/>
    </source>
</evidence>
<dbReference type="GO" id="GO:0016787">
    <property type="term" value="F:hydrolase activity"/>
    <property type="evidence" value="ECO:0007669"/>
    <property type="project" value="UniProtKB-KW"/>
</dbReference>
<dbReference type="NCBIfam" id="TIGR00255">
    <property type="entry name" value="YicC/YloC family endoribonuclease"/>
    <property type="match status" value="1"/>
</dbReference>
<dbReference type="Pfam" id="PF08340">
    <property type="entry name" value="YicC-like_C"/>
    <property type="match status" value="1"/>
</dbReference>
<keyword evidence="2" id="KW-0540">Nuclease</keyword>
<dbReference type="InterPro" id="IPR013551">
    <property type="entry name" value="YicC-like_C"/>
</dbReference>
<evidence type="ECO:0000256" key="2">
    <source>
        <dbReference type="ARBA" id="ARBA00022722"/>
    </source>
</evidence>
<evidence type="ECO:0008006" key="11">
    <source>
        <dbReference type="Google" id="ProtNLM"/>
    </source>
</evidence>
<sequence length="327" mass="37667">MLTICEQIIDMRYYIYYDYFIGFGNFIILKGGVALIKSMTSFGRAQSDEGKELSFSIEMKSVNHRYLDINIRMPRTMLALEEKIRSIISKKLSRGKVDVFINYKNYGNTVGKVKVNMKLAKDYYESFKQIQKELNVIDDISVTKIARLPDVITLDEPEENLDDIFEEVSSLIKSSLNLMEEMRIVEGEKLKSDILLKVNAIERYVIEIEKLSDAIPKSYKKKLEERLSELLSGVDIDESRIAQEVAILSDKAAVDEEITRLRSHLSQMTNTLELDEPVGRKLDFIIQEMNREANTIASKSTDINITNKVIDVKNTIEKIREQVQNIE</sequence>
<dbReference type="EMBL" id="MZGT01000007">
    <property type="protein sequence ID" value="OPJ65559.1"/>
    <property type="molecule type" value="Genomic_DNA"/>
</dbReference>
<name>A0A1V4J086_9CLOT</name>
<evidence type="ECO:0000256" key="1">
    <source>
        <dbReference type="ARBA" id="ARBA00001968"/>
    </source>
</evidence>